<evidence type="ECO:0000313" key="3">
    <source>
        <dbReference type="Proteomes" id="UP000683360"/>
    </source>
</evidence>
<proteinExistence type="predicted"/>
<keyword evidence="3" id="KW-1185">Reference proteome</keyword>
<comment type="caution">
    <text evidence="2">The sequence shown here is derived from an EMBL/GenBank/DDBJ whole genome shotgun (WGS) entry which is preliminary data.</text>
</comment>
<organism evidence="2 3">
    <name type="scientific">Mytilus edulis</name>
    <name type="common">Blue mussel</name>
    <dbReference type="NCBI Taxonomy" id="6550"/>
    <lineage>
        <taxon>Eukaryota</taxon>
        <taxon>Metazoa</taxon>
        <taxon>Spiralia</taxon>
        <taxon>Lophotrochozoa</taxon>
        <taxon>Mollusca</taxon>
        <taxon>Bivalvia</taxon>
        <taxon>Autobranchia</taxon>
        <taxon>Pteriomorphia</taxon>
        <taxon>Mytilida</taxon>
        <taxon>Mytiloidea</taxon>
        <taxon>Mytilidae</taxon>
        <taxon>Mytilinae</taxon>
        <taxon>Mytilus</taxon>
    </lineage>
</organism>
<accession>A0A8S3Q551</accession>
<gene>
    <name evidence="2" type="ORF">MEDL_6345</name>
</gene>
<dbReference type="Proteomes" id="UP000683360">
    <property type="component" value="Unassembled WGS sequence"/>
</dbReference>
<feature type="coiled-coil region" evidence="1">
    <location>
        <begin position="89"/>
        <end position="127"/>
    </location>
</feature>
<name>A0A8S3Q551_MYTED</name>
<evidence type="ECO:0000313" key="2">
    <source>
        <dbReference type="EMBL" id="CAG2191087.1"/>
    </source>
</evidence>
<evidence type="ECO:0000256" key="1">
    <source>
        <dbReference type="SAM" id="Coils"/>
    </source>
</evidence>
<dbReference type="EMBL" id="CAJPWZ010000352">
    <property type="protein sequence ID" value="CAG2191087.1"/>
    <property type="molecule type" value="Genomic_DNA"/>
</dbReference>
<protein>
    <submittedName>
        <fullName evidence="2">Uncharacterized protein</fullName>
    </submittedName>
</protein>
<keyword evidence="1" id="KW-0175">Coiled coil</keyword>
<reference evidence="2" key="1">
    <citation type="submission" date="2021-03" db="EMBL/GenBank/DDBJ databases">
        <authorList>
            <person name="Bekaert M."/>
        </authorList>
    </citation>
    <scope>NUCLEOTIDE SEQUENCE</scope>
</reference>
<dbReference type="AlphaFoldDB" id="A0A8S3Q551"/>
<sequence>MKSRTIFIDDITNIIVTVNDFTQQLSMVTVWYVQLVYRKYTKKHDLIEISEAYDIKKDKLRKGQEKIKIKKSEVLNKKGLLERLKNGENAKYTRVIENIKNQEEALKQALHKHIEKIKNEVDQDQKTVLQSIDADIDTISRFMHQSNETNTEIEALINSTNISKFFFHEVSRMENSMDVPVPKTKSTYKSIPDFVPGGNKSV</sequence>